<protein>
    <submittedName>
        <fullName evidence="2">Fanconi anemia group M protein</fullName>
    </submittedName>
</protein>
<dbReference type="WBParaSite" id="GPLIN_001067600">
    <property type="protein sequence ID" value="GPLIN_001067600"/>
    <property type="gene ID" value="GPLIN_001067600"/>
</dbReference>
<dbReference type="Proteomes" id="UP000050741">
    <property type="component" value="Unassembled WGS sequence"/>
</dbReference>
<evidence type="ECO:0000313" key="2">
    <source>
        <dbReference type="WBParaSite" id="GPLIN_001067600"/>
    </source>
</evidence>
<dbReference type="AlphaFoldDB" id="A0A183CCS4"/>
<proteinExistence type="predicted"/>
<organism evidence="1 2">
    <name type="scientific">Globodera pallida</name>
    <name type="common">Potato cyst nematode worm</name>
    <name type="synonym">Heterodera pallida</name>
    <dbReference type="NCBI Taxonomy" id="36090"/>
    <lineage>
        <taxon>Eukaryota</taxon>
        <taxon>Metazoa</taxon>
        <taxon>Ecdysozoa</taxon>
        <taxon>Nematoda</taxon>
        <taxon>Chromadorea</taxon>
        <taxon>Rhabditida</taxon>
        <taxon>Tylenchina</taxon>
        <taxon>Tylenchomorpha</taxon>
        <taxon>Tylenchoidea</taxon>
        <taxon>Heteroderidae</taxon>
        <taxon>Heteroderinae</taxon>
        <taxon>Globodera</taxon>
    </lineage>
</organism>
<accession>A0A183CCS4</accession>
<sequence>MSSSGIWIYLICILTNFTKKQNETKNGPTNGKLRSVGLMSRVARDFGDGGAAAKVVLPYTTYIDAVKHLVSARLVAVDYRVVRDYGPCANFVDDRFVVQCRQLSFLILLDELDKKELFDKIVNKALRMRTELVMVNLAKFMKCTPGLMKCAPPLALFKQIHDATKTKGKSLLIARLELGLTSLCDNIMRIEKIGKSGFSVVKNCGPIFNEEQQMLSWSSQTAA</sequence>
<keyword evidence="1" id="KW-1185">Reference proteome</keyword>
<evidence type="ECO:0000313" key="1">
    <source>
        <dbReference type="Proteomes" id="UP000050741"/>
    </source>
</evidence>
<reference evidence="2" key="2">
    <citation type="submission" date="2016-06" db="UniProtKB">
        <authorList>
            <consortium name="WormBaseParasite"/>
        </authorList>
    </citation>
    <scope>IDENTIFICATION</scope>
</reference>
<reference evidence="1" key="1">
    <citation type="submission" date="2014-05" db="EMBL/GenBank/DDBJ databases">
        <title>The genome and life-stage specific transcriptomes of Globodera pallida elucidate key aspects of plant parasitism by a cyst nematode.</title>
        <authorList>
            <person name="Cotton J.A."/>
            <person name="Lilley C.J."/>
            <person name="Jones L.M."/>
            <person name="Kikuchi T."/>
            <person name="Reid A.J."/>
            <person name="Thorpe P."/>
            <person name="Tsai I.J."/>
            <person name="Beasley H."/>
            <person name="Blok V."/>
            <person name="Cock P.J.A."/>
            <person name="Van den Akker S.E."/>
            <person name="Holroyd N."/>
            <person name="Hunt M."/>
            <person name="Mantelin S."/>
            <person name="Naghra H."/>
            <person name="Pain A."/>
            <person name="Palomares-Rius J.E."/>
            <person name="Zarowiecki M."/>
            <person name="Berriman M."/>
            <person name="Jones J.T."/>
            <person name="Urwin P.E."/>
        </authorList>
    </citation>
    <scope>NUCLEOTIDE SEQUENCE [LARGE SCALE GENOMIC DNA]</scope>
    <source>
        <strain evidence="1">Lindley</strain>
    </source>
</reference>
<name>A0A183CCS4_GLOPA</name>